<evidence type="ECO:0000256" key="1">
    <source>
        <dbReference type="ARBA" id="ARBA00010231"/>
    </source>
</evidence>
<dbReference type="AlphaFoldDB" id="A0A140L8R7"/>
<evidence type="ECO:0000256" key="11">
    <source>
        <dbReference type="RuleBase" id="RU004327"/>
    </source>
</evidence>
<evidence type="ECO:0000256" key="4">
    <source>
        <dbReference type="ARBA" id="ARBA00022842"/>
    </source>
</evidence>
<dbReference type="PROSITE" id="PS00710">
    <property type="entry name" value="PGM_PMM"/>
    <property type="match status" value="1"/>
</dbReference>
<dbReference type="GO" id="GO:0008966">
    <property type="term" value="F:phosphoglucosamine mutase activity"/>
    <property type="evidence" value="ECO:0007669"/>
    <property type="project" value="UniProtKB-UniRule"/>
</dbReference>
<dbReference type="OrthoDB" id="9806956at2"/>
<comment type="catalytic activity">
    <reaction evidence="6 9 11">
        <text>alpha-D-glucosamine 1-phosphate = D-glucosamine 6-phosphate</text>
        <dbReference type="Rhea" id="RHEA:23424"/>
        <dbReference type="ChEBI" id="CHEBI:58516"/>
        <dbReference type="ChEBI" id="CHEBI:58725"/>
        <dbReference type="EC" id="5.4.2.10"/>
    </reaction>
</comment>
<dbReference type="FunFam" id="3.40.120.10:FF:000001">
    <property type="entry name" value="Phosphoglucosamine mutase"/>
    <property type="match status" value="1"/>
</dbReference>
<evidence type="ECO:0000259" key="13">
    <source>
        <dbReference type="Pfam" id="PF02878"/>
    </source>
</evidence>
<dbReference type="GO" id="GO:0000287">
    <property type="term" value="F:magnesium ion binding"/>
    <property type="evidence" value="ECO:0007669"/>
    <property type="project" value="UniProtKB-UniRule"/>
</dbReference>
<evidence type="ECO:0000259" key="15">
    <source>
        <dbReference type="Pfam" id="PF02880"/>
    </source>
</evidence>
<evidence type="ECO:0000256" key="10">
    <source>
        <dbReference type="RuleBase" id="RU004326"/>
    </source>
</evidence>
<dbReference type="InterPro" id="IPR016055">
    <property type="entry name" value="A-D-PHexomutase_a/b/a-I/II/III"/>
</dbReference>
<evidence type="ECO:0000256" key="6">
    <source>
        <dbReference type="ARBA" id="ARBA00050364"/>
    </source>
</evidence>
<dbReference type="HAMAP" id="MF_01554_B">
    <property type="entry name" value="GlmM_B"/>
    <property type="match status" value="1"/>
</dbReference>
<evidence type="ECO:0000259" key="12">
    <source>
        <dbReference type="Pfam" id="PF00408"/>
    </source>
</evidence>
<evidence type="ECO:0000256" key="3">
    <source>
        <dbReference type="ARBA" id="ARBA00022723"/>
    </source>
</evidence>
<evidence type="ECO:0000313" key="16">
    <source>
        <dbReference type="EMBL" id="KXG76942.1"/>
    </source>
</evidence>
<dbReference type="Proteomes" id="UP000070427">
    <property type="component" value="Unassembled WGS sequence"/>
</dbReference>
<gene>
    <name evidence="9 16" type="primary">glmM</name>
    <name evidence="16" type="ORF">AN618_13180</name>
</gene>
<keyword evidence="5 9" id="KW-0413">Isomerase</keyword>
<dbReference type="InterPro" id="IPR005841">
    <property type="entry name" value="Alpha-D-phosphohexomutase_SF"/>
</dbReference>
<evidence type="ECO:0000256" key="7">
    <source>
        <dbReference type="ARBA" id="ARBA00066330"/>
    </source>
</evidence>
<accession>A0A140L8R7</accession>
<dbReference type="InterPro" id="IPR005845">
    <property type="entry name" value="A-D-PHexomutase_a/b/a-II"/>
</dbReference>
<keyword evidence="2 9" id="KW-0597">Phosphoprotein</keyword>
<dbReference type="InterPro" id="IPR006352">
    <property type="entry name" value="GlmM_bact"/>
</dbReference>
<evidence type="ECO:0000256" key="9">
    <source>
        <dbReference type="HAMAP-Rule" id="MF_01554"/>
    </source>
</evidence>
<comment type="cofactor">
    <cofactor evidence="9">
        <name>Mg(2+)</name>
        <dbReference type="ChEBI" id="CHEBI:18420"/>
    </cofactor>
    <text evidence="9">Binds 1 Mg(2+) ion per subunit.</text>
</comment>
<feature type="binding site" description="via phosphate group" evidence="9">
    <location>
        <position position="101"/>
    </location>
    <ligand>
        <name>Mg(2+)</name>
        <dbReference type="ChEBI" id="CHEBI:18420"/>
    </ligand>
</feature>
<evidence type="ECO:0000256" key="5">
    <source>
        <dbReference type="ARBA" id="ARBA00023235"/>
    </source>
</evidence>
<dbReference type="FunFam" id="3.30.310.50:FF:000001">
    <property type="entry name" value="Phosphoglucosamine mutase"/>
    <property type="match status" value="1"/>
</dbReference>
<dbReference type="InterPro" id="IPR005843">
    <property type="entry name" value="A-D-PHexomutase_C"/>
</dbReference>
<dbReference type="GO" id="GO:0005829">
    <property type="term" value="C:cytosol"/>
    <property type="evidence" value="ECO:0007669"/>
    <property type="project" value="TreeGrafter"/>
</dbReference>
<name>A0A140L8R7_9FIRM</name>
<dbReference type="InterPro" id="IPR016066">
    <property type="entry name" value="A-D-PHexomutase_CS"/>
</dbReference>
<dbReference type="GO" id="GO:0006048">
    <property type="term" value="P:UDP-N-acetylglucosamine biosynthetic process"/>
    <property type="evidence" value="ECO:0007669"/>
    <property type="project" value="TreeGrafter"/>
</dbReference>
<dbReference type="RefSeq" id="WP_066353318.1">
    <property type="nucleotide sequence ID" value="NZ_LOED01000014.1"/>
</dbReference>
<dbReference type="NCBIfam" id="TIGR01455">
    <property type="entry name" value="glmM"/>
    <property type="match status" value="1"/>
</dbReference>
<dbReference type="FunFam" id="3.40.120.10:FF:000002">
    <property type="entry name" value="Phosphoglucosamine mutase"/>
    <property type="match status" value="1"/>
</dbReference>
<feature type="domain" description="Alpha-D-phosphohexomutase alpha/beta/alpha" evidence="13">
    <location>
        <begin position="4"/>
        <end position="134"/>
    </location>
</feature>
<protein>
    <recommendedName>
        <fullName evidence="8 9">Phosphoglucosamine mutase</fullName>
        <ecNumber evidence="7 9">5.4.2.10</ecNumber>
    </recommendedName>
</protein>
<evidence type="ECO:0000256" key="8">
    <source>
        <dbReference type="ARBA" id="ARBA00068193"/>
    </source>
</evidence>
<dbReference type="Pfam" id="PF02878">
    <property type="entry name" value="PGM_PMM_I"/>
    <property type="match status" value="1"/>
</dbReference>
<dbReference type="PANTHER" id="PTHR42946">
    <property type="entry name" value="PHOSPHOHEXOSE MUTASE"/>
    <property type="match status" value="1"/>
</dbReference>
<feature type="modified residue" description="Phosphoserine" evidence="9">
    <location>
        <position position="101"/>
    </location>
</feature>
<feature type="binding site" evidence="9">
    <location>
        <position position="244"/>
    </location>
    <ligand>
        <name>Mg(2+)</name>
        <dbReference type="ChEBI" id="CHEBI:18420"/>
    </ligand>
</feature>
<dbReference type="SUPFAM" id="SSF53738">
    <property type="entry name" value="Phosphoglucomutase, first 3 domains"/>
    <property type="match status" value="3"/>
</dbReference>
<comment type="function">
    <text evidence="9 11">Catalyzes the conversion of glucosamine-6-phosphate to glucosamine-1-phosphate.</text>
</comment>
<dbReference type="Gene3D" id="3.40.120.10">
    <property type="entry name" value="Alpha-D-Glucose-1,6-Bisphosphate, subunit A, domain 3"/>
    <property type="match status" value="3"/>
</dbReference>
<dbReference type="NCBIfam" id="NF008139">
    <property type="entry name" value="PRK10887.1"/>
    <property type="match status" value="1"/>
</dbReference>
<sequence length="446" mass="48403">MGERLFGTDGVRGIANKELTPLLAYRLGRAGAHVLSENHRRPTIVVGRDTRISGDMLEAALIAGICSTGANVLKVGIVPTPAVAYLTRHFGADAGVVISASHNPVEYNGIKFFNSEGFKLPDAMEDEIEALLEDCDDRIKSPTGPEVGKVFSEDGICPYAEFIKSIANRDFTGIKIALDCANGAAYKIAPLVFRELGAEVFVINDCPDGCNINVNCGSTNPEVISRFMREVRADVGLSFDGDADRLIACDENGEIIDGDHIMAICADYMKSRGILKNDTVVATVMSNMGFEVALKNRGIKTLRTKVGDRYVLEEMLKGGYNLGGEQSGHIIFLDHNTTGDGILTAVKLLSVMAESGKPMSELRNIMKVYPQVLVNVKVKNKSGYIENRKIKEAIEEAEALLGENGRVVVRPSGTEPLIRVMVEGEDEKVINELALRLADVIREELS</sequence>
<keyword evidence="4 9" id="KW-0460">Magnesium</keyword>
<dbReference type="PANTHER" id="PTHR42946:SF1">
    <property type="entry name" value="PHOSPHOGLUCOMUTASE (ALPHA-D-GLUCOSE-1,6-BISPHOSPHATE-DEPENDENT)"/>
    <property type="match status" value="1"/>
</dbReference>
<dbReference type="GO" id="GO:0005975">
    <property type="term" value="P:carbohydrate metabolic process"/>
    <property type="evidence" value="ECO:0007669"/>
    <property type="project" value="InterPro"/>
</dbReference>
<feature type="domain" description="Alpha-D-phosphohexomutase C-terminal" evidence="12">
    <location>
        <begin position="373"/>
        <end position="439"/>
    </location>
</feature>
<dbReference type="STRING" id="520764.AN618_13180"/>
<proteinExistence type="inferred from homology"/>
<evidence type="ECO:0000256" key="2">
    <source>
        <dbReference type="ARBA" id="ARBA00022553"/>
    </source>
</evidence>
<comment type="caution">
    <text evidence="16">The sequence shown here is derived from an EMBL/GenBank/DDBJ whole genome shotgun (WGS) entry which is preliminary data.</text>
</comment>
<feature type="active site" description="Phosphoserine intermediate" evidence="9">
    <location>
        <position position="101"/>
    </location>
</feature>
<evidence type="ECO:0000259" key="14">
    <source>
        <dbReference type="Pfam" id="PF02879"/>
    </source>
</evidence>
<dbReference type="SUPFAM" id="SSF55957">
    <property type="entry name" value="Phosphoglucomutase, C-terminal domain"/>
    <property type="match status" value="1"/>
</dbReference>
<dbReference type="GO" id="GO:0004615">
    <property type="term" value="F:phosphomannomutase activity"/>
    <property type="evidence" value="ECO:0007669"/>
    <property type="project" value="TreeGrafter"/>
</dbReference>
<organism evidence="16 17">
    <name type="scientific">Fervidicola ferrireducens</name>
    <dbReference type="NCBI Taxonomy" id="520764"/>
    <lineage>
        <taxon>Bacteria</taxon>
        <taxon>Bacillati</taxon>
        <taxon>Bacillota</taxon>
        <taxon>Clostridia</taxon>
        <taxon>Thermosediminibacterales</taxon>
        <taxon>Thermosediminibacteraceae</taxon>
        <taxon>Fervidicola</taxon>
    </lineage>
</organism>
<evidence type="ECO:0000313" key="17">
    <source>
        <dbReference type="Proteomes" id="UP000070427"/>
    </source>
</evidence>
<dbReference type="GO" id="GO:0009252">
    <property type="term" value="P:peptidoglycan biosynthetic process"/>
    <property type="evidence" value="ECO:0007669"/>
    <property type="project" value="TreeGrafter"/>
</dbReference>
<dbReference type="InterPro" id="IPR005844">
    <property type="entry name" value="A-D-PHexomutase_a/b/a-I"/>
</dbReference>
<feature type="binding site" evidence="9">
    <location>
        <position position="242"/>
    </location>
    <ligand>
        <name>Mg(2+)</name>
        <dbReference type="ChEBI" id="CHEBI:18420"/>
    </ligand>
</feature>
<dbReference type="FunCoup" id="A0A140L8R7">
    <property type="interactions" value="403"/>
</dbReference>
<dbReference type="InterPro" id="IPR050060">
    <property type="entry name" value="Phosphoglucosamine_mutase"/>
</dbReference>
<dbReference type="PRINTS" id="PR00509">
    <property type="entry name" value="PGMPMM"/>
</dbReference>
<dbReference type="InterPro" id="IPR036900">
    <property type="entry name" value="A-D-PHexomutase_C_sf"/>
</dbReference>
<feature type="binding site" evidence="9">
    <location>
        <position position="240"/>
    </location>
    <ligand>
        <name>Mg(2+)</name>
        <dbReference type="ChEBI" id="CHEBI:18420"/>
    </ligand>
</feature>
<dbReference type="Pfam" id="PF00408">
    <property type="entry name" value="PGM_PMM_IV"/>
    <property type="match status" value="1"/>
</dbReference>
<keyword evidence="17" id="KW-1185">Reference proteome</keyword>
<comment type="PTM">
    <text evidence="9">Activated by phosphorylation.</text>
</comment>
<dbReference type="PATRIC" id="fig|520764.3.peg.1368"/>
<feature type="domain" description="Alpha-D-phosphohexomutase alpha/beta/alpha" evidence="15">
    <location>
        <begin position="257"/>
        <end position="369"/>
    </location>
</feature>
<dbReference type="CDD" id="cd05802">
    <property type="entry name" value="GlmM"/>
    <property type="match status" value="1"/>
</dbReference>
<keyword evidence="3 9" id="KW-0479">Metal-binding</keyword>
<dbReference type="EC" id="5.4.2.10" evidence="7 9"/>
<dbReference type="EMBL" id="LOED01000014">
    <property type="protein sequence ID" value="KXG76942.1"/>
    <property type="molecule type" value="Genomic_DNA"/>
</dbReference>
<dbReference type="Gene3D" id="3.30.310.50">
    <property type="entry name" value="Alpha-D-phosphohexomutase, C-terminal domain"/>
    <property type="match status" value="1"/>
</dbReference>
<dbReference type="Pfam" id="PF02880">
    <property type="entry name" value="PGM_PMM_III"/>
    <property type="match status" value="1"/>
</dbReference>
<comment type="similarity">
    <text evidence="1 9 10">Belongs to the phosphohexose mutase family.</text>
</comment>
<dbReference type="InterPro" id="IPR005846">
    <property type="entry name" value="A-D-PHexomutase_a/b/a-III"/>
</dbReference>
<dbReference type="InParanoid" id="A0A140L8R7"/>
<reference evidence="16 17" key="1">
    <citation type="submission" date="2015-12" db="EMBL/GenBank/DDBJ databases">
        <title>Draft genome sequnece of Fervidicola ferrireducens strain Y170.</title>
        <authorList>
            <person name="Patel B.K."/>
        </authorList>
    </citation>
    <scope>NUCLEOTIDE SEQUENCE [LARGE SCALE GENOMIC DNA]</scope>
    <source>
        <strain evidence="16 17">Y170</strain>
    </source>
</reference>
<feature type="domain" description="Alpha-D-phosphohexomutase alpha/beta/alpha" evidence="14">
    <location>
        <begin position="159"/>
        <end position="253"/>
    </location>
</feature>
<dbReference type="Pfam" id="PF02879">
    <property type="entry name" value="PGM_PMM_II"/>
    <property type="match status" value="1"/>
</dbReference>